<dbReference type="PANTHER" id="PTHR33507">
    <property type="entry name" value="INNER MEMBRANE PROTEIN YBBJ"/>
    <property type="match status" value="1"/>
</dbReference>
<proteinExistence type="predicted"/>
<keyword evidence="2 5" id="KW-0812">Transmembrane</keyword>
<feature type="domain" description="NfeD integral membrane" evidence="7">
    <location>
        <begin position="3"/>
        <end position="112"/>
    </location>
</feature>
<dbReference type="InterPro" id="IPR012340">
    <property type="entry name" value="NA-bd_OB-fold"/>
</dbReference>
<evidence type="ECO:0000313" key="9">
    <source>
        <dbReference type="Proteomes" id="UP000273977"/>
    </source>
</evidence>
<dbReference type="RefSeq" id="WP_123779215.1">
    <property type="nucleotide sequence ID" value="NZ_RKMG01000003.1"/>
</dbReference>
<keyword evidence="3 5" id="KW-1133">Transmembrane helix</keyword>
<evidence type="ECO:0000259" key="6">
    <source>
        <dbReference type="Pfam" id="PF01957"/>
    </source>
</evidence>
<dbReference type="Proteomes" id="UP000273977">
    <property type="component" value="Unassembled WGS sequence"/>
</dbReference>
<evidence type="ECO:0000256" key="3">
    <source>
        <dbReference type="ARBA" id="ARBA00022989"/>
    </source>
</evidence>
<evidence type="ECO:0000256" key="4">
    <source>
        <dbReference type="ARBA" id="ARBA00023136"/>
    </source>
</evidence>
<gene>
    <name evidence="8" type="ORF">EF384_01455</name>
</gene>
<dbReference type="Pfam" id="PF24961">
    <property type="entry name" value="NfeD_membrane"/>
    <property type="match status" value="1"/>
</dbReference>
<evidence type="ECO:0000259" key="7">
    <source>
        <dbReference type="Pfam" id="PF24961"/>
    </source>
</evidence>
<dbReference type="Gene3D" id="2.40.50.140">
    <property type="entry name" value="Nucleic acid-binding proteins"/>
    <property type="match status" value="1"/>
</dbReference>
<comment type="caution">
    <text evidence="8">The sequence shown here is derived from an EMBL/GenBank/DDBJ whole genome shotgun (WGS) entry which is preliminary data.</text>
</comment>
<dbReference type="OrthoDB" id="9806253at2"/>
<keyword evidence="4 5" id="KW-0472">Membrane</keyword>
<dbReference type="PANTHER" id="PTHR33507:SF3">
    <property type="entry name" value="INNER MEMBRANE PROTEIN YBBJ"/>
    <property type="match status" value="1"/>
</dbReference>
<accession>A0A3N4GL41</accession>
<dbReference type="InterPro" id="IPR002810">
    <property type="entry name" value="NfeD-like_C"/>
</dbReference>
<organism evidence="8 9">
    <name type="scientific">Aerococcus agrisoli</name>
    <dbReference type="NCBI Taxonomy" id="2487350"/>
    <lineage>
        <taxon>Bacteria</taxon>
        <taxon>Bacillati</taxon>
        <taxon>Bacillota</taxon>
        <taxon>Bacilli</taxon>
        <taxon>Lactobacillales</taxon>
        <taxon>Aerococcaceae</taxon>
        <taxon>Aerococcus</taxon>
    </lineage>
</organism>
<evidence type="ECO:0000256" key="1">
    <source>
        <dbReference type="ARBA" id="ARBA00004141"/>
    </source>
</evidence>
<keyword evidence="9" id="KW-1185">Reference proteome</keyword>
<comment type="subcellular location">
    <subcellularLocation>
        <location evidence="1">Membrane</location>
        <topology evidence="1">Multi-pass membrane protein</topology>
    </subcellularLocation>
</comment>
<name>A0A3N4GL41_9LACT</name>
<dbReference type="InterPro" id="IPR056739">
    <property type="entry name" value="NfeD_membrane"/>
</dbReference>
<dbReference type="AlphaFoldDB" id="A0A3N4GL41"/>
<sequence>METVIFSIGILALIAGLMTRHYMIGGIVSVAAFLGYFSLSETGSWLSLIMFAVGTILVIAEIFLPTYGILGVLGLLFGAGGMVGQNGSFAAGLIDIVIGALVGIVTFYILVKLGYKMPFNEKIVLHNALNKERGFQSQTVDMQAYMGQAAVTITPLRPTGKATFPNGQILEVVSDNEIIGADESVTVVTIRNNQLFVRRSTHGH</sequence>
<feature type="domain" description="NfeD-like C-terminal" evidence="6">
    <location>
        <begin position="143"/>
        <end position="199"/>
    </location>
</feature>
<reference evidence="8 9" key="1">
    <citation type="submission" date="2018-11" db="EMBL/GenBank/DDBJ databases">
        <title>Aerococcus sp. SJQ22, whole genome shotgun sequence.</title>
        <authorList>
            <person name="Sun L."/>
            <person name="Gao X."/>
            <person name="Chen W."/>
            <person name="Huang K."/>
        </authorList>
    </citation>
    <scope>NUCLEOTIDE SEQUENCE [LARGE SCALE GENOMIC DNA]</scope>
    <source>
        <strain evidence="8 9">SJQ22</strain>
    </source>
</reference>
<feature type="transmembrane region" description="Helical" evidence="5">
    <location>
        <begin position="48"/>
        <end position="77"/>
    </location>
</feature>
<dbReference type="Pfam" id="PF01957">
    <property type="entry name" value="NfeD"/>
    <property type="match status" value="1"/>
</dbReference>
<feature type="transmembrane region" description="Helical" evidence="5">
    <location>
        <begin position="6"/>
        <end position="36"/>
    </location>
</feature>
<dbReference type="GO" id="GO:0005886">
    <property type="term" value="C:plasma membrane"/>
    <property type="evidence" value="ECO:0007669"/>
    <property type="project" value="TreeGrafter"/>
</dbReference>
<evidence type="ECO:0000256" key="5">
    <source>
        <dbReference type="SAM" id="Phobius"/>
    </source>
</evidence>
<dbReference type="EMBL" id="RKMG01000003">
    <property type="protein sequence ID" value="RPA63613.1"/>
    <property type="molecule type" value="Genomic_DNA"/>
</dbReference>
<protein>
    <submittedName>
        <fullName evidence="8">Nodulation efficiency protein D</fullName>
    </submittedName>
</protein>
<evidence type="ECO:0000256" key="2">
    <source>
        <dbReference type="ARBA" id="ARBA00022692"/>
    </source>
</evidence>
<dbReference type="InterPro" id="IPR052165">
    <property type="entry name" value="Membrane_assoc_protease"/>
</dbReference>
<evidence type="ECO:0000313" key="8">
    <source>
        <dbReference type="EMBL" id="RPA63613.1"/>
    </source>
</evidence>
<feature type="transmembrane region" description="Helical" evidence="5">
    <location>
        <begin position="89"/>
        <end position="111"/>
    </location>
</feature>